<dbReference type="PROSITE" id="PS50011">
    <property type="entry name" value="PROTEIN_KINASE_DOM"/>
    <property type="match status" value="1"/>
</dbReference>
<organism evidence="13 14">
    <name type="scientific">Mizuhopecten yessoensis</name>
    <name type="common">Japanese scallop</name>
    <name type="synonym">Patinopecten yessoensis</name>
    <dbReference type="NCBI Taxonomy" id="6573"/>
    <lineage>
        <taxon>Eukaryota</taxon>
        <taxon>Metazoa</taxon>
        <taxon>Spiralia</taxon>
        <taxon>Lophotrochozoa</taxon>
        <taxon>Mollusca</taxon>
        <taxon>Bivalvia</taxon>
        <taxon>Autobranchia</taxon>
        <taxon>Pteriomorphia</taxon>
        <taxon>Pectinida</taxon>
        <taxon>Pectinoidea</taxon>
        <taxon>Pectinidae</taxon>
        <taxon>Mizuhopecten</taxon>
    </lineage>
</organism>
<name>A0A210R5E9_MIZYE</name>
<dbReference type="Gene3D" id="1.10.533.10">
    <property type="entry name" value="Death Domain, Fas"/>
    <property type="match status" value="1"/>
</dbReference>
<reference evidence="13 14" key="1">
    <citation type="journal article" date="2017" name="Nat. Ecol. Evol.">
        <title>Scallop genome provides insights into evolution of bilaterian karyotype and development.</title>
        <authorList>
            <person name="Wang S."/>
            <person name="Zhang J."/>
            <person name="Jiao W."/>
            <person name="Li J."/>
            <person name="Xun X."/>
            <person name="Sun Y."/>
            <person name="Guo X."/>
            <person name="Huan P."/>
            <person name="Dong B."/>
            <person name="Zhang L."/>
            <person name="Hu X."/>
            <person name="Sun X."/>
            <person name="Wang J."/>
            <person name="Zhao C."/>
            <person name="Wang Y."/>
            <person name="Wang D."/>
            <person name="Huang X."/>
            <person name="Wang R."/>
            <person name="Lv J."/>
            <person name="Li Y."/>
            <person name="Zhang Z."/>
            <person name="Liu B."/>
            <person name="Lu W."/>
            <person name="Hui Y."/>
            <person name="Liang J."/>
            <person name="Zhou Z."/>
            <person name="Hou R."/>
            <person name="Li X."/>
            <person name="Liu Y."/>
            <person name="Li H."/>
            <person name="Ning X."/>
            <person name="Lin Y."/>
            <person name="Zhao L."/>
            <person name="Xing Q."/>
            <person name="Dou J."/>
            <person name="Li Y."/>
            <person name="Mao J."/>
            <person name="Guo H."/>
            <person name="Dou H."/>
            <person name="Li T."/>
            <person name="Mu C."/>
            <person name="Jiang W."/>
            <person name="Fu Q."/>
            <person name="Fu X."/>
            <person name="Miao Y."/>
            <person name="Liu J."/>
            <person name="Yu Q."/>
            <person name="Li R."/>
            <person name="Liao H."/>
            <person name="Li X."/>
            <person name="Kong Y."/>
            <person name="Jiang Z."/>
            <person name="Chourrout D."/>
            <person name="Li R."/>
            <person name="Bao Z."/>
        </authorList>
    </citation>
    <scope>NUCLEOTIDE SEQUENCE [LARGE SCALE GENOMIC DNA]</scope>
    <source>
        <strain evidence="13 14">PY_sf001</strain>
    </source>
</reference>
<comment type="similarity">
    <text evidence="1">Belongs to the protein kinase superfamily. TKL Ser/Thr protein kinase family. Pelle subfamily.</text>
</comment>
<proteinExistence type="inferred from homology"/>
<dbReference type="GO" id="GO:0004674">
    <property type="term" value="F:protein serine/threonine kinase activity"/>
    <property type="evidence" value="ECO:0007669"/>
    <property type="project" value="UniProtKB-KW"/>
</dbReference>
<evidence type="ECO:0000256" key="7">
    <source>
        <dbReference type="ARBA" id="ARBA00022840"/>
    </source>
</evidence>
<keyword evidence="3" id="KW-0723">Serine/threonine-protein kinase</keyword>
<dbReference type="AlphaFoldDB" id="A0A210R5E9"/>
<keyword evidence="14" id="KW-1185">Reference proteome</keyword>
<dbReference type="InterPro" id="IPR011009">
    <property type="entry name" value="Kinase-like_dom_sf"/>
</dbReference>
<evidence type="ECO:0000256" key="4">
    <source>
        <dbReference type="ARBA" id="ARBA00022679"/>
    </source>
</evidence>
<sequence length="579" mass="64296">MAGKKKLTQDSYIRSLPYSALRFMAMHLDTDNRWKLFATFVPRKLTPGAEFQERYSTLQIDMFEVRGRHPGASPTLLILNDWATQNAQLKHLLEVFQKAKMYIVADYLLDQMDQKKIANVEEWYNGNNPDSTVSSLGANLSSMKVTQDINDDPKMTLYNKPKLNDSDFASESMSSSGSEMATSCAFTSKPSADCEAANYVVGKSLSNMGDQLSCQPACQFPTREESKHSSIGSPSLVGKNDSQGLHPSQVGKNDASLQQASQVCTEETPRQCFCTSSREISYTMLQNFTRNFAELDVSRGGNMIGCGGFGVVFIAESPHGCKAAVKQLRHPGDPLMEKQFQTELEKLSKFRHENIVSLLGYSVDGSKKCLVYDYMPNGSLEERLCCFRKTEPLPWKRRLEIVTGTARGIVFLNSQGEVHRDIKSANVLLDENFVPKVGDFATVRTGPSGSSTTAMETMQVIGTSAYMAPEAIRFDVSAKLDSFAFGVVLLEVLTGLSPNDPRREEADLWSYVQETCDDNESIKDLLDKSAGDWNVNVAIAVFVIAQKCLHDKKKKRVLVADILPDLEQFIQTCCSDTFV</sequence>
<dbReference type="OrthoDB" id="4062651at2759"/>
<dbReference type="GO" id="GO:0005886">
    <property type="term" value="C:plasma membrane"/>
    <property type="evidence" value="ECO:0007669"/>
    <property type="project" value="TreeGrafter"/>
</dbReference>
<evidence type="ECO:0000256" key="5">
    <source>
        <dbReference type="ARBA" id="ARBA00022741"/>
    </source>
</evidence>
<evidence type="ECO:0000256" key="3">
    <source>
        <dbReference type="ARBA" id="ARBA00022527"/>
    </source>
</evidence>
<dbReference type="STRING" id="6573.A0A210R5E9"/>
<dbReference type="FunFam" id="1.10.510.10:FF:000754">
    <property type="entry name" value="Interleukin-1 receptor-associated kinase"/>
    <property type="match status" value="1"/>
</dbReference>
<dbReference type="Gene3D" id="3.30.200.20">
    <property type="entry name" value="Phosphorylase Kinase, domain 1"/>
    <property type="match status" value="1"/>
</dbReference>
<evidence type="ECO:0000256" key="2">
    <source>
        <dbReference type="ARBA" id="ARBA00012513"/>
    </source>
</evidence>
<dbReference type="GO" id="GO:0005524">
    <property type="term" value="F:ATP binding"/>
    <property type="evidence" value="ECO:0007669"/>
    <property type="project" value="UniProtKB-UniRule"/>
</dbReference>
<keyword evidence="13" id="KW-0675">Receptor</keyword>
<evidence type="ECO:0000313" key="14">
    <source>
        <dbReference type="Proteomes" id="UP000242188"/>
    </source>
</evidence>
<dbReference type="InterPro" id="IPR000719">
    <property type="entry name" value="Prot_kinase_dom"/>
</dbReference>
<dbReference type="InterPro" id="IPR011029">
    <property type="entry name" value="DEATH-like_dom_sf"/>
</dbReference>
<dbReference type="SUPFAM" id="SSF56112">
    <property type="entry name" value="Protein kinase-like (PK-like)"/>
    <property type="match status" value="1"/>
</dbReference>
<comment type="catalytic activity">
    <reaction evidence="9">
        <text>L-seryl-[protein] + ATP = O-phospho-L-seryl-[protein] + ADP + H(+)</text>
        <dbReference type="Rhea" id="RHEA:17989"/>
        <dbReference type="Rhea" id="RHEA-COMP:9863"/>
        <dbReference type="Rhea" id="RHEA-COMP:11604"/>
        <dbReference type="ChEBI" id="CHEBI:15378"/>
        <dbReference type="ChEBI" id="CHEBI:29999"/>
        <dbReference type="ChEBI" id="CHEBI:30616"/>
        <dbReference type="ChEBI" id="CHEBI:83421"/>
        <dbReference type="ChEBI" id="CHEBI:456216"/>
        <dbReference type="EC" id="2.7.11.1"/>
    </reaction>
</comment>
<keyword evidence="4" id="KW-0808">Transferase</keyword>
<evidence type="ECO:0000256" key="11">
    <source>
        <dbReference type="SAM" id="MobiDB-lite"/>
    </source>
</evidence>
<dbReference type="SUPFAM" id="SSF47986">
    <property type="entry name" value="DEATH domain"/>
    <property type="match status" value="1"/>
</dbReference>
<dbReference type="SMART" id="SM00220">
    <property type="entry name" value="S_TKc"/>
    <property type="match status" value="1"/>
</dbReference>
<dbReference type="Gene3D" id="1.10.510.10">
    <property type="entry name" value="Transferase(Phosphotransferase) domain 1"/>
    <property type="match status" value="1"/>
</dbReference>
<dbReference type="PANTHER" id="PTHR27001">
    <property type="entry name" value="OS01G0253100 PROTEIN"/>
    <property type="match status" value="1"/>
</dbReference>
<evidence type="ECO:0000256" key="6">
    <source>
        <dbReference type="ARBA" id="ARBA00022777"/>
    </source>
</evidence>
<protein>
    <recommendedName>
        <fullName evidence="2">non-specific serine/threonine protein kinase</fullName>
        <ecNumber evidence="2">2.7.11.1</ecNumber>
    </recommendedName>
</protein>
<accession>A0A210R5E9</accession>
<dbReference type="Proteomes" id="UP000242188">
    <property type="component" value="Unassembled WGS sequence"/>
</dbReference>
<dbReference type="EMBL" id="NEDP02000312">
    <property type="protein sequence ID" value="OWF56124.1"/>
    <property type="molecule type" value="Genomic_DNA"/>
</dbReference>
<evidence type="ECO:0000256" key="9">
    <source>
        <dbReference type="ARBA" id="ARBA00048679"/>
    </source>
</evidence>
<gene>
    <name evidence="13" type="ORF">KP79_PYT20840</name>
</gene>
<keyword evidence="7 10" id="KW-0067">ATP-binding</keyword>
<evidence type="ECO:0000313" key="13">
    <source>
        <dbReference type="EMBL" id="OWF56124.1"/>
    </source>
</evidence>
<comment type="catalytic activity">
    <reaction evidence="8">
        <text>L-threonyl-[protein] + ATP = O-phospho-L-threonyl-[protein] + ADP + H(+)</text>
        <dbReference type="Rhea" id="RHEA:46608"/>
        <dbReference type="Rhea" id="RHEA-COMP:11060"/>
        <dbReference type="Rhea" id="RHEA-COMP:11605"/>
        <dbReference type="ChEBI" id="CHEBI:15378"/>
        <dbReference type="ChEBI" id="CHEBI:30013"/>
        <dbReference type="ChEBI" id="CHEBI:30616"/>
        <dbReference type="ChEBI" id="CHEBI:61977"/>
        <dbReference type="ChEBI" id="CHEBI:456216"/>
        <dbReference type="EC" id="2.7.11.1"/>
    </reaction>
</comment>
<feature type="binding site" evidence="10">
    <location>
        <position position="326"/>
    </location>
    <ligand>
        <name>ATP</name>
        <dbReference type="ChEBI" id="CHEBI:30616"/>
    </ligand>
</feature>
<dbReference type="Pfam" id="PF00069">
    <property type="entry name" value="Pkinase"/>
    <property type="match status" value="1"/>
</dbReference>
<evidence type="ECO:0000259" key="12">
    <source>
        <dbReference type="PROSITE" id="PS50011"/>
    </source>
</evidence>
<comment type="caution">
    <text evidence="13">The sequence shown here is derived from an EMBL/GenBank/DDBJ whole genome shotgun (WGS) entry which is preliminary data.</text>
</comment>
<keyword evidence="6 13" id="KW-0418">Kinase</keyword>
<feature type="region of interest" description="Disordered" evidence="11">
    <location>
        <begin position="225"/>
        <end position="252"/>
    </location>
</feature>
<dbReference type="EC" id="2.7.11.1" evidence="2"/>
<dbReference type="PANTHER" id="PTHR27001:SF931">
    <property type="entry name" value="OS11G0664100 PROTEIN"/>
    <property type="match status" value="1"/>
</dbReference>
<evidence type="ECO:0000256" key="8">
    <source>
        <dbReference type="ARBA" id="ARBA00047899"/>
    </source>
</evidence>
<keyword evidence="5 10" id="KW-0547">Nucleotide-binding</keyword>
<dbReference type="PROSITE" id="PS00107">
    <property type="entry name" value="PROTEIN_KINASE_ATP"/>
    <property type="match status" value="1"/>
</dbReference>
<evidence type="ECO:0000256" key="1">
    <source>
        <dbReference type="ARBA" id="ARBA00008718"/>
    </source>
</evidence>
<dbReference type="InterPro" id="IPR017441">
    <property type="entry name" value="Protein_kinase_ATP_BS"/>
</dbReference>
<feature type="domain" description="Protein kinase" evidence="12">
    <location>
        <begin position="298"/>
        <end position="570"/>
    </location>
</feature>
<evidence type="ECO:0000256" key="10">
    <source>
        <dbReference type="PROSITE-ProRule" id="PRU10141"/>
    </source>
</evidence>